<organism evidence="2 3">
    <name type="scientific">Candidatus Kerfeldbacteria bacterium CG15_BIG_FIL_POST_REV_8_21_14_020_45_12</name>
    <dbReference type="NCBI Taxonomy" id="2014247"/>
    <lineage>
        <taxon>Bacteria</taxon>
        <taxon>Candidatus Kerfeldiibacteriota</taxon>
    </lineage>
</organism>
<evidence type="ECO:0000313" key="3">
    <source>
        <dbReference type="Proteomes" id="UP000230292"/>
    </source>
</evidence>
<dbReference type="AlphaFoldDB" id="A0A2M7H572"/>
<name>A0A2M7H572_9BACT</name>
<feature type="compositionally biased region" description="Basic and acidic residues" evidence="1">
    <location>
        <begin position="24"/>
        <end position="34"/>
    </location>
</feature>
<sequence length="289" mass="33228">MTPITPDRRRERMVADPSALLPAREARRLIKDPEDTTPVQLSSIDSLPLDDIETRRRKKMQELRQDPIEAPDWMEDPGLMVEWREVVDQFEDALDTRAAMQIWTKLHERRQTTTSLSQDEERRYEAARSHVGQAFREFRASLGNESDGLDEDRLFTAWERDLASKTGAEAFDDMQSARNNLQDALERKLQDPKNIRVGEMAPLTLPLSRENSGSGDMTSGQWVAVSEDVDRSVRGGGRFLTLESVDRSLPAQRVAVERIREVYQRELDHIRSRRYQEVIADPRLNQSAG</sequence>
<dbReference type="EMBL" id="PFGC01000007">
    <property type="protein sequence ID" value="PIW37378.1"/>
    <property type="molecule type" value="Genomic_DNA"/>
</dbReference>
<feature type="compositionally biased region" description="Basic and acidic residues" evidence="1">
    <location>
        <begin position="1"/>
        <end position="14"/>
    </location>
</feature>
<dbReference type="Proteomes" id="UP000230292">
    <property type="component" value="Unassembled WGS sequence"/>
</dbReference>
<comment type="caution">
    <text evidence="2">The sequence shown here is derived from an EMBL/GenBank/DDBJ whole genome shotgun (WGS) entry which is preliminary data.</text>
</comment>
<proteinExistence type="predicted"/>
<evidence type="ECO:0000313" key="2">
    <source>
        <dbReference type="EMBL" id="PIW37378.1"/>
    </source>
</evidence>
<reference evidence="2 3" key="1">
    <citation type="submission" date="2017-09" db="EMBL/GenBank/DDBJ databases">
        <title>Depth-based differentiation of microbial function through sediment-hosted aquifers and enrichment of novel symbionts in the deep terrestrial subsurface.</title>
        <authorList>
            <person name="Probst A.J."/>
            <person name="Ladd B."/>
            <person name="Jarett J.K."/>
            <person name="Geller-Mcgrath D.E."/>
            <person name="Sieber C.M."/>
            <person name="Emerson J.B."/>
            <person name="Anantharaman K."/>
            <person name="Thomas B.C."/>
            <person name="Malmstrom R."/>
            <person name="Stieglmeier M."/>
            <person name="Klingl A."/>
            <person name="Woyke T."/>
            <person name="Ryan C.M."/>
            <person name="Banfield J.F."/>
        </authorList>
    </citation>
    <scope>NUCLEOTIDE SEQUENCE [LARGE SCALE GENOMIC DNA]</scope>
    <source>
        <strain evidence="2">CG15_BIG_FIL_POST_REV_8_21_14_020_45_12</strain>
    </source>
</reference>
<evidence type="ECO:0000256" key="1">
    <source>
        <dbReference type="SAM" id="MobiDB-lite"/>
    </source>
</evidence>
<protein>
    <submittedName>
        <fullName evidence="2">Uncharacterized protein</fullName>
    </submittedName>
</protein>
<feature type="region of interest" description="Disordered" evidence="1">
    <location>
        <begin position="1"/>
        <end position="46"/>
    </location>
</feature>
<gene>
    <name evidence="2" type="ORF">COW24_00370</name>
</gene>
<accession>A0A2M7H572</accession>